<dbReference type="EMBL" id="JBBNAF010000002">
    <property type="protein sequence ID" value="KAK9162870.1"/>
    <property type="molecule type" value="Genomic_DNA"/>
</dbReference>
<evidence type="ECO:0000313" key="1">
    <source>
        <dbReference type="EMBL" id="KAK9162870.1"/>
    </source>
</evidence>
<organism evidence="1 2">
    <name type="scientific">Stephania yunnanensis</name>
    <dbReference type="NCBI Taxonomy" id="152371"/>
    <lineage>
        <taxon>Eukaryota</taxon>
        <taxon>Viridiplantae</taxon>
        <taxon>Streptophyta</taxon>
        <taxon>Embryophyta</taxon>
        <taxon>Tracheophyta</taxon>
        <taxon>Spermatophyta</taxon>
        <taxon>Magnoliopsida</taxon>
        <taxon>Ranunculales</taxon>
        <taxon>Menispermaceae</taxon>
        <taxon>Menispermoideae</taxon>
        <taxon>Cissampelideae</taxon>
        <taxon>Stephania</taxon>
    </lineage>
</organism>
<evidence type="ECO:0000313" key="2">
    <source>
        <dbReference type="Proteomes" id="UP001420932"/>
    </source>
</evidence>
<sequence>MRELQRDTAASPARRAVVAAIGSAHSGSWTRTTAVETVAVRRGCVVETTMRAGRQASRRVRTVAALHGGDR</sequence>
<name>A0AAP0L4E0_9MAGN</name>
<comment type="caution">
    <text evidence="1">The sequence shown here is derived from an EMBL/GenBank/DDBJ whole genome shotgun (WGS) entry which is preliminary data.</text>
</comment>
<dbReference type="Proteomes" id="UP001420932">
    <property type="component" value="Unassembled WGS sequence"/>
</dbReference>
<protein>
    <submittedName>
        <fullName evidence="1">Uncharacterized protein</fullName>
    </submittedName>
</protein>
<keyword evidence="2" id="KW-1185">Reference proteome</keyword>
<accession>A0AAP0L4E0</accession>
<proteinExistence type="predicted"/>
<reference evidence="1 2" key="1">
    <citation type="submission" date="2024-01" db="EMBL/GenBank/DDBJ databases">
        <title>Genome assemblies of Stephania.</title>
        <authorList>
            <person name="Yang L."/>
        </authorList>
    </citation>
    <scope>NUCLEOTIDE SEQUENCE [LARGE SCALE GENOMIC DNA]</scope>
    <source>
        <strain evidence="1">YNDBR</strain>
        <tissue evidence="1">Leaf</tissue>
    </source>
</reference>
<dbReference type="AlphaFoldDB" id="A0AAP0L4E0"/>
<gene>
    <name evidence="1" type="ORF">Syun_003772</name>
</gene>